<evidence type="ECO:0000256" key="5">
    <source>
        <dbReference type="ARBA" id="ARBA00023244"/>
    </source>
</evidence>
<keyword evidence="5 7" id="KW-0627">Porphyrin biosynthesis</keyword>
<dbReference type="HAMAP" id="MF_00323">
    <property type="entry name" value="Ferrochelatase"/>
    <property type="match status" value="1"/>
</dbReference>
<dbReference type="Proteomes" id="UP001501321">
    <property type="component" value="Unassembled WGS sequence"/>
</dbReference>
<dbReference type="InterPro" id="IPR019772">
    <property type="entry name" value="Ferrochelatase_AS"/>
</dbReference>
<keyword evidence="10" id="KW-1185">Reference proteome</keyword>
<keyword evidence="7" id="KW-0479">Metal-binding</keyword>
<name>A0ABP8PU24_9GAMM</name>
<comment type="similarity">
    <text evidence="1 7 8">Belongs to the ferrochelatase family.</text>
</comment>
<evidence type="ECO:0000256" key="7">
    <source>
        <dbReference type="HAMAP-Rule" id="MF_00323"/>
    </source>
</evidence>
<dbReference type="PROSITE" id="PS00534">
    <property type="entry name" value="FERROCHELATASE"/>
    <property type="match status" value="1"/>
</dbReference>
<comment type="subcellular location">
    <subcellularLocation>
        <location evidence="7 8">Cytoplasm</location>
    </subcellularLocation>
</comment>
<keyword evidence="3 7" id="KW-0350">Heme biosynthesis</keyword>
<comment type="caution">
    <text evidence="9">The sequence shown here is derived from an EMBL/GenBank/DDBJ whole genome shotgun (WGS) entry which is preliminary data.</text>
</comment>
<evidence type="ECO:0000256" key="1">
    <source>
        <dbReference type="ARBA" id="ARBA00007718"/>
    </source>
</evidence>
<dbReference type="CDD" id="cd00419">
    <property type="entry name" value="Ferrochelatase_C"/>
    <property type="match status" value="1"/>
</dbReference>
<sequence>MRHKQGLILVNLGTPQSPTPEGVKAFLRPFLSDGRVVDLAPWLWRPLLELVILPRRSPRVARNYAPIWTPDGSPLLAIGRRQQAGIKARLLQADIDLPVCLAMTYGEPSLATAWQQLKEQGVEEICLLPLYPQYSSTTMAPVLDTWARVMRREKNVPALHLVRDYHLAPGYIAALANRVRQHWQQNGQGDCLLISFHGIPVRYAKEGDPYPAQCQATANALAQELGLAAEQWRLSFQSRFGKEPWLEPYTDETLLQLPASGVRRLDVICPGFAADCLETLEEIAEEGKAAFLSAGGAAYHYIPALNDQPEHLDLLAQLASQALGIGKPFAS</sequence>
<dbReference type="CDD" id="cd03411">
    <property type="entry name" value="Ferrochelatase_N"/>
    <property type="match status" value="1"/>
</dbReference>
<keyword evidence="4 7" id="KW-0456">Lyase</keyword>
<comment type="catalytic activity">
    <reaction evidence="7 8">
        <text>heme b + 2 H(+) = protoporphyrin IX + Fe(2+)</text>
        <dbReference type="Rhea" id="RHEA:22584"/>
        <dbReference type="ChEBI" id="CHEBI:15378"/>
        <dbReference type="ChEBI" id="CHEBI:29033"/>
        <dbReference type="ChEBI" id="CHEBI:57306"/>
        <dbReference type="ChEBI" id="CHEBI:60344"/>
        <dbReference type="EC" id="4.98.1.1"/>
    </reaction>
</comment>
<comment type="function">
    <text evidence="7 8">Catalyzes the ferrous insertion into protoporphyrin IX.</text>
</comment>
<dbReference type="InterPro" id="IPR001015">
    <property type="entry name" value="Ferrochelatase"/>
</dbReference>
<evidence type="ECO:0000313" key="10">
    <source>
        <dbReference type="Proteomes" id="UP001501321"/>
    </source>
</evidence>
<dbReference type="Pfam" id="PF00762">
    <property type="entry name" value="Ferrochelatase"/>
    <property type="match status" value="1"/>
</dbReference>
<evidence type="ECO:0000256" key="8">
    <source>
        <dbReference type="RuleBase" id="RU000607"/>
    </source>
</evidence>
<evidence type="ECO:0000256" key="3">
    <source>
        <dbReference type="ARBA" id="ARBA00023133"/>
    </source>
</evidence>
<dbReference type="PANTHER" id="PTHR11108">
    <property type="entry name" value="FERROCHELATASE"/>
    <property type="match status" value="1"/>
</dbReference>
<dbReference type="RefSeq" id="WP_345009089.1">
    <property type="nucleotide sequence ID" value="NZ_BAABFC010000001.1"/>
</dbReference>
<accession>A0ABP8PU24</accession>
<evidence type="ECO:0000256" key="2">
    <source>
        <dbReference type="ARBA" id="ARBA00023004"/>
    </source>
</evidence>
<dbReference type="InterPro" id="IPR033644">
    <property type="entry name" value="Ferrochelatase_C"/>
</dbReference>
<comment type="pathway">
    <text evidence="7 8">Porphyrin-containing compound metabolism; protoheme biosynthesis; protoheme from protoporphyrin-IX: step 1/1.</text>
</comment>
<evidence type="ECO:0000313" key="9">
    <source>
        <dbReference type="EMBL" id="GAA4492679.1"/>
    </source>
</evidence>
<comment type="catalytic activity">
    <reaction evidence="6">
        <text>Fe-coproporphyrin III + 2 H(+) = coproporphyrin III + Fe(2+)</text>
        <dbReference type="Rhea" id="RHEA:49572"/>
        <dbReference type="ChEBI" id="CHEBI:15378"/>
        <dbReference type="ChEBI" id="CHEBI:29033"/>
        <dbReference type="ChEBI" id="CHEBI:68438"/>
        <dbReference type="ChEBI" id="CHEBI:131725"/>
        <dbReference type="EC" id="4.99.1.9"/>
    </reaction>
    <physiologicalReaction direction="right-to-left" evidence="6">
        <dbReference type="Rhea" id="RHEA:49574"/>
    </physiologicalReaction>
</comment>
<dbReference type="PANTHER" id="PTHR11108:SF1">
    <property type="entry name" value="FERROCHELATASE, MITOCHONDRIAL"/>
    <property type="match status" value="1"/>
</dbReference>
<dbReference type="NCBIfam" id="TIGR00109">
    <property type="entry name" value="hemH"/>
    <property type="match status" value="1"/>
</dbReference>
<gene>
    <name evidence="7 9" type="primary">hemH</name>
    <name evidence="9" type="ORF">GCM10023095_01570</name>
</gene>
<feature type="binding site" evidence="7">
    <location>
        <position position="278"/>
    </location>
    <ligand>
        <name>Fe(2+)</name>
        <dbReference type="ChEBI" id="CHEBI:29033"/>
    </ligand>
</feature>
<feature type="binding site" evidence="7">
    <location>
        <position position="197"/>
    </location>
    <ligand>
        <name>Fe(2+)</name>
        <dbReference type="ChEBI" id="CHEBI:29033"/>
    </ligand>
</feature>
<organism evidence="9 10">
    <name type="scientific">Pseudaeromonas paramecii</name>
    <dbReference type="NCBI Taxonomy" id="2138166"/>
    <lineage>
        <taxon>Bacteria</taxon>
        <taxon>Pseudomonadati</taxon>
        <taxon>Pseudomonadota</taxon>
        <taxon>Gammaproteobacteria</taxon>
        <taxon>Aeromonadales</taxon>
        <taxon>Aeromonadaceae</taxon>
        <taxon>Pseudaeromonas</taxon>
    </lineage>
</organism>
<evidence type="ECO:0000256" key="6">
    <source>
        <dbReference type="ARBA" id="ARBA00024536"/>
    </source>
</evidence>
<dbReference type="EC" id="4.98.1.1" evidence="7 8"/>
<proteinExistence type="inferred from homology"/>
<keyword evidence="7 8" id="KW-0963">Cytoplasm</keyword>
<dbReference type="Gene3D" id="3.40.50.1400">
    <property type="match status" value="2"/>
</dbReference>
<dbReference type="SUPFAM" id="SSF53800">
    <property type="entry name" value="Chelatase"/>
    <property type="match status" value="1"/>
</dbReference>
<reference evidence="10" key="1">
    <citation type="journal article" date="2019" name="Int. J. Syst. Evol. Microbiol.">
        <title>The Global Catalogue of Microorganisms (GCM) 10K type strain sequencing project: providing services to taxonomists for standard genome sequencing and annotation.</title>
        <authorList>
            <consortium name="The Broad Institute Genomics Platform"/>
            <consortium name="The Broad Institute Genome Sequencing Center for Infectious Disease"/>
            <person name="Wu L."/>
            <person name="Ma J."/>
        </authorList>
    </citation>
    <scope>NUCLEOTIDE SEQUENCE [LARGE SCALE GENOMIC DNA]</scope>
    <source>
        <strain evidence="10">JCM 32226</strain>
    </source>
</reference>
<protein>
    <recommendedName>
        <fullName evidence="7 8">Ferrochelatase</fullName>
        <ecNumber evidence="7 8">4.98.1.1</ecNumber>
    </recommendedName>
    <alternativeName>
        <fullName evidence="7">Heme synthase</fullName>
    </alternativeName>
    <alternativeName>
        <fullName evidence="7">Protoheme ferro-lyase</fullName>
    </alternativeName>
</protein>
<dbReference type="InterPro" id="IPR033659">
    <property type="entry name" value="Ferrochelatase_N"/>
</dbReference>
<evidence type="ECO:0000256" key="4">
    <source>
        <dbReference type="ARBA" id="ARBA00023239"/>
    </source>
</evidence>
<keyword evidence="2 7" id="KW-0408">Iron</keyword>
<dbReference type="EMBL" id="BAABFC010000001">
    <property type="protein sequence ID" value="GAA4492679.1"/>
    <property type="molecule type" value="Genomic_DNA"/>
</dbReference>